<sequence>MFERANVIGVEVHRFLVAGILLIDLLLETRGLVFRIVQLRKAVGDLAAGDEQLETLRDARLRIRCARERRHFDRIVDDIRRLPQLRFRRLFEQRELQRTDTRIQELGLRRIHAELLQFRAQERGVGQLRVGVLRRELLNGLIDRQTMKRLGEIELASLIHDGRGAERIDRGLADQLLGEVHQPAVIGVRGVELHHREFRVVTRRHAFVPEVTIDLEHALEAADDQPLQIQLGRDAQEHLHVERVVMRGERLGRRAARNRVQHRRFDFHEARLRHEIADRRDRLGARHEGLARFRRDDQIDVALAIAHFLIGEAVELVRQRAQRLREQPQFRAAHRQLALVRAKQHALRGDDVAEVPLLEGVVSLLADVGGRHEELDLATAVLNRREARLAHHALEHHPAGDSDGQGIGFERLFIRFGVVALERGGLMRRAEIVRIGDALLAQRTQFVASLGDDLVLFQFGSGARLSRFGHD</sequence>
<evidence type="ECO:0008006" key="3">
    <source>
        <dbReference type="Google" id="ProtNLM"/>
    </source>
</evidence>
<dbReference type="AlphaFoldDB" id="A0A158DAI3"/>
<accession>A0A158DAI3</accession>
<dbReference type="AntiFam" id="ANF00081">
    <property type="entry name" value="Shadow ORF (opposite lysS)"/>
</dbReference>
<dbReference type="EMBL" id="FCOJ02000076">
    <property type="protein sequence ID" value="SAK91568.1"/>
    <property type="molecule type" value="Genomic_DNA"/>
</dbReference>
<organism evidence="1 2">
    <name type="scientific">Caballeronia glebae</name>
    <dbReference type="NCBI Taxonomy" id="1777143"/>
    <lineage>
        <taxon>Bacteria</taxon>
        <taxon>Pseudomonadati</taxon>
        <taxon>Pseudomonadota</taxon>
        <taxon>Betaproteobacteria</taxon>
        <taxon>Burkholderiales</taxon>
        <taxon>Burkholderiaceae</taxon>
        <taxon>Caballeronia</taxon>
    </lineage>
</organism>
<reference evidence="1" key="1">
    <citation type="submission" date="2016-01" db="EMBL/GenBank/DDBJ databases">
        <authorList>
            <person name="Peeters C."/>
        </authorList>
    </citation>
    <scope>NUCLEOTIDE SEQUENCE [LARGE SCALE GENOMIC DNA]</scope>
    <source>
        <strain evidence="1">LMG 29325</strain>
    </source>
</reference>
<keyword evidence="2" id="KW-1185">Reference proteome</keyword>
<proteinExistence type="predicted"/>
<evidence type="ECO:0000313" key="1">
    <source>
        <dbReference type="EMBL" id="SAK91568.1"/>
    </source>
</evidence>
<gene>
    <name evidence="1" type="ORF">AWB82_06493</name>
</gene>
<comment type="caution">
    <text evidence="1">The sequence shown here is derived from an EMBL/GenBank/DDBJ whole genome shotgun (WGS) entry which is preliminary data.</text>
</comment>
<name>A0A158DAI3_9BURK</name>
<dbReference type="Proteomes" id="UP000054596">
    <property type="component" value="Unassembled WGS sequence"/>
</dbReference>
<protein>
    <recommendedName>
        <fullName evidence="3">NAD-specific glutamate dehydrogenase</fullName>
    </recommendedName>
</protein>
<evidence type="ECO:0000313" key="2">
    <source>
        <dbReference type="Proteomes" id="UP000054596"/>
    </source>
</evidence>